<dbReference type="Proteomes" id="UP000501849">
    <property type="component" value="Chromosome"/>
</dbReference>
<feature type="compositionally biased region" description="Low complexity" evidence="1">
    <location>
        <begin position="207"/>
        <end position="219"/>
    </location>
</feature>
<accession>A0A6H0S7P1</accession>
<gene>
    <name evidence="2" type="ORF">EXE63_16870</name>
</gene>
<evidence type="ECO:0000256" key="1">
    <source>
        <dbReference type="SAM" id="MobiDB-lite"/>
    </source>
</evidence>
<dbReference type="RefSeq" id="WP_168142885.1">
    <property type="nucleotide sequence ID" value="NZ_CBCSDT010000056.1"/>
</dbReference>
<reference evidence="2 3" key="1">
    <citation type="submission" date="2019-04" db="EMBL/GenBank/DDBJ databases">
        <title>Draft, Whole-Genome Sequence of the Anthracene-degrading Mycobacterium frederiksbergense LB501T, Isolated from a Polycyclic Aromatic Hydrocarbon (PAH)-Contaminated Soil.</title>
        <authorList>
            <person name="Augelletti F."/>
        </authorList>
    </citation>
    <scope>NUCLEOTIDE SEQUENCE [LARGE SCALE GENOMIC DNA]</scope>
    <source>
        <strain evidence="2 3">LB 501T</strain>
    </source>
</reference>
<dbReference type="EMBL" id="CP038799">
    <property type="protein sequence ID" value="QIV82365.1"/>
    <property type="molecule type" value="Genomic_DNA"/>
</dbReference>
<proteinExistence type="predicted"/>
<dbReference type="KEGG" id="mfre:EXE63_16870"/>
<dbReference type="AlphaFoldDB" id="A0A6H0S7P1"/>
<organism evidence="2 3">
    <name type="scientific">Mycolicibacterium frederiksbergense</name>
    <dbReference type="NCBI Taxonomy" id="117567"/>
    <lineage>
        <taxon>Bacteria</taxon>
        <taxon>Bacillati</taxon>
        <taxon>Actinomycetota</taxon>
        <taxon>Actinomycetes</taxon>
        <taxon>Mycobacteriales</taxon>
        <taxon>Mycobacteriaceae</taxon>
        <taxon>Mycolicibacterium</taxon>
    </lineage>
</organism>
<feature type="region of interest" description="Disordered" evidence="1">
    <location>
        <begin position="186"/>
        <end position="292"/>
    </location>
</feature>
<protein>
    <submittedName>
        <fullName evidence="2">Uncharacterized protein</fullName>
    </submittedName>
</protein>
<sequence>MEQAIEQAVTPQAAQVADGGVATHDAAPKALTANASTTAIRPPVGYSPYYPFTTPTTPLGSLGWWVTLPIAIPGLVLDSLAQSWTRDLTDKGIDARLANQPELLSRYLFVPIAVTIQTALTGLIGGGTVELGKFTLPQAVFWSAKSLRVAIANTIAAEKDLLNGGTGILPDDESVAAHKPVALSASAPVTATTKPRVAKRPLPSAHTAQPQTSTTPTADTSEDSETDASQSQSSPTEKIPTSRTNRLRLGPISLPSPSTRGRAAADSPTSHSTRVAEPERRLAVKSAMSGRG</sequence>
<keyword evidence="3" id="KW-1185">Reference proteome</keyword>
<name>A0A6H0S7P1_9MYCO</name>
<evidence type="ECO:0000313" key="3">
    <source>
        <dbReference type="Proteomes" id="UP000501849"/>
    </source>
</evidence>
<evidence type="ECO:0000313" key="2">
    <source>
        <dbReference type="EMBL" id="QIV82365.1"/>
    </source>
</evidence>